<name>A0ABD5PZZ4_9EURY</name>
<gene>
    <name evidence="3" type="ORF">ACFO9K_06190</name>
</gene>
<dbReference type="PROSITE" id="PS00061">
    <property type="entry name" value="ADH_SHORT"/>
    <property type="match status" value="1"/>
</dbReference>
<keyword evidence="4" id="KW-1185">Reference proteome</keyword>
<dbReference type="PRINTS" id="PR00081">
    <property type="entry name" value="GDHRDH"/>
</dbReference>
<dbReference type="PANTHER" id="PTHR42760">
    <property type="entry name" value="SHORT-CHAIN DEHYDROGENASES/REDUCTASES FAMILY MEMBER"/>
    <property type="match status" value="1"/>
</dbReference>
<dbReference type="EMBL" id="JBHSHT010000001">
    <property type="protein sequence ID" value="MFC4823846.1"/>
    <property type="molecule type" value="Genomic_DNA"/>
</dbReference>
<dbReference type="Pfam" id="PF13561">
    <property type="entry name" value="adh_short_C2"/>
    <property type="match status" value="1"/>
</dbReference>
<comment type="similarity">
    <text evidence="1">Belongs to the short-chain dehydrogenases/reductases (SDR) family.</text>
</comment>
<dbReference type="CDD" id="cd05233">
    <property type="entry name" value="SDR_c"/>
    <property type="match status" value="1"/>
</dbReference>
<keyword evidence="2 3" id="KW-0560">Oxidoreductase</keyword>
<evidence type="ECO:0000313" key="3">
    <source>
        <dbReference type="EMBL" id="MFC4823846.1"/>
    </source>
</evidence>
<dbReference type="EC" id="1.1.1.-" evidence="3"/>
<dbReference type="InterPro" id="IPR020904">
    <property type="entry name" value="Sc_DH/Rdtase_CS"/>
</dbReference>
<proteinExistence type="inferred from homology"/>
<comment type="caution">
    <text evidence="3">The sequence shown here is derived from an EMBL/GenBank/DDBJ whole genome shotgun (WGS) entry which is preliminary data.</text>
</comment>
<dbReference type="Proteomes" id="UP001595945">
    <property type="component" value="Unassembled WGS sequence"/>
</dbReference>
<dbReference type="RefSeq" id="WP_254270427.1">
    <property type="nucleotide sequence ID" value="NZ_CP100401.1"/>
</dbReference>
<organism evidence="3 4">
    <name type="scientific">Halorussus aquaticus</name>
    <dbReference type="NCBI Taxonomy" id="2953748"/>
    <lineage>
        <taxon>Archaea</taxon>
        <taxon>Methanobacteriati</taxon>
        <taxon>Methanobacteriota</taxon>
        <taxon>Stenosarchaea group</taxon>
        <taxon>Halobacteria</taxon>
        <taxon>Halobacteriales</taxon>
        <taxon>Haladaptataceae</taxon>
        <taxon>Halorussus</taxon>
    </lineage>
</organism>
<dbReference type="AlphaFoldDB" id="A0ABD5PZZ4"/>
<dbReference type="SUPFAM" id="SSF51735">
    <property type="entry name" value="NAD(P)-binding Rossmann-fold domains"/>
    <property type="match status" value="1"/>
</dbReference>
<reference evidence="3 4" key="1">
    <citation type="journal article" date="2019" name="Int. J. Syst. Evol. Microbiol.">
        <title>The Global Catalogue of Microorganisms (GCM) 10K type strain sequencing project: providing services to taxonomists for standard genome sequencing and annotation.</title>
        <authorList>
            <consortium name="The Broad Institute Genomics Platform"/>
            <consortium name="The Broad Institute Genome Sequencing Center for Infectious Disease"/>
            <person name="Wu L."/>
            <person name="Ma J."/>
        </authorList>
    </citation>
    <scope>NUCLEOTIDE SEQUENCE [LARGE SCALE GENOMIC DNA]</scope>
    <source>
        <strain evidence="3 4">XZYJ18</strain>
    </source>
</reference>
<dbReference type="FunFam" id="3.40.50.720:FF:000084">
    <property type="entry name" value="Short-chain dehydrogenase reductase"/>
    <property type="match status" value="1"/>
</dbReference>
<dbReference type="InterPro" id="IPR036291">
    <property type="entry name" value="NAD(P)-bd_dom_sf"/>
</dbReference>
<evidence type="ECO:0000256" key="1">
    <source>
        <dbReference type="ARBA" id="ARBA00006484"/>
    </source>
</evidence>
<dbReference type="PRINTS" id="PR00080">
    <property type="entry name" value="SDRFAMILY"/>
</dbReference>
<dbReference type="GeneID" id="73047106"/>
<dbReference type="GO" id="GO:0016491">
    <property type="term" value="F:oxidoreductase activity"/>
    <property type="evidence" value="ECO:0007669"/>
    <property type="project" value="UniProtKB-KW"/>
</dbReference>
<evidence type="ECO:0000313" key="4">
    <source>
        <dbReference type="Proteomes" id="UP001595945"/>
    </source>
</evidence>
<dbReference type="Gene3D" id="3.40.50.720">
    <property type="entry name" value="NAD(P)-binding Rossmann-like Domain"/>
    <property type="match status" value="1"/>
</dbReference>
<sequence length="260" mass="27365">MGTLNPDFSDSTVIVTGASAGIGRAVALAFGEAGATVVVADVREDPKADGESVPTHERIRDAGGDAEYVETDVSDPDQIRTLIAAAREFGGVDVMVNNAGVYTKRRFREVTLEEFEEVHAVNARGTFFGTQIAANDMIDRGDPGVVINTSSDTQGRAAWDHSHYAATKGAIRMITRSAALELAAEDVRVNAVAPGPVATEIREGWSEEAEEMAPTGETPDLPLRAADPEELAGAYLFLASDAASYVTGETVWVDGGGHVS</sequence>
<evidence type="ECO:0000256" key="2">
    <source>
        <dbReference type="ARBA" id="ARBA00023002"/>
    </source>
</evidence>
<dbReference type="PANTHER" id="PTHR42760:SF133">
    <property type="entry name" value="3-OXOACYL-[ACYL-CARRIER-PROTEIN] REDUCTASE"/>
    <property type="match status" value="1"/>
</dbReference>
<accession>A0ABD5PZZ4</accession>
<protein>
    <submittedName>
        <fullName evidence="3">SDR family NAD(P)-dependent oxidoreductase</fullName>
        <ecNumber evidence="3">1.1.1.-</ecNumber>
    </submittedName>
</protein>
<dbReference type="InterPro" id="IPR002347">
    <property type="entry name" value="SDR_fam"/>
</dbReference>